<dbReference type="OrthoDB" id="282859at2"/>
<keyword evidence="2" id="KW-1185">Reference proteome</keyword>
<dbReference type="Proteomes" id="UP000238442">
    <property type="component" value="Chromosome"/>
</dbReference>
<dbReference type="KEGG" id="aue:C5O00_00775"/>
<gene>
    <name evidence="1" type="ORF">C5O00_00775</name>
</gene>
<name>A0A2S0HUC1_9FLAO</name>
<dbReference type="EMBL" id="CP027062">
    <property type="protein sequence ID" value="AVI49773.1"/>
    <property type="molecule type" value="Genomic_DNA"/>
</dbReference>
<dbReference type="InterPro" id="IPR045444">
    <property type="entry name" value="DUF6503"/>
</dbReference>
<protein>
    <submittedName>
        <fullName evidence="1">Uncharacterized protein</fullName>
    </submittedName>
</protein>
<proteinExistence type="predicted"/>
<evidence type="ECO:0000313" key="2">
    <source>
        <dbReference type="Proteomes" id="UP000238442"/>
    </source>
</evidence>
<sequence length="269" mass="31193">MKNIILLIVASSLLFACKEETKDPQPVIHDTIPISEDTARMLKYPVSLKEVFKVHGGLDRWDQMNNLCFEITSRTGTETHTISLPDRKTKIEAPNWSMGFNGEDVWFHENKENAYKGDPVFYYNLMFYFYAMPFVLADPGIEYHEVKSTELDGEVYEGIKISYKEGVGTSPKDEYILYFHPETYEMAWLGYTVTYHENEKSDTWKYIKYSEWQDVNGVKLPKTLTWYTIENGKPVQARNNVKFEKVTLTETVLNASVFKVPSEAKVLTN</sequence>
<dbReference type="RefSeq" id="WP_105214051.1">
    <property type="nucleotide sequence ID" value="NZ_CP027062.1"/>
</dbReference>
<accession>A0A2S0HUC1</accession>
<reference evidence="1 2" key="1">
    <citation type="submission" date="2018-02" db="EMBL/GenBank/DDBJ databases">
        <title>Genomic analysis of the strain RR4-38 isolated from a seawater recirculating aquaculture system.</title>
        <authorList>
            <person name="Kim Y.-S."/>
            <person name="Jang Y.H."/>
            <person name="Kim K.-H."/>
        </authorList>
    </citation>
    <scope>NUCLEOTIDE SEQUENCE [LARGE SCALE GENOMIC DNA]</scope>
    <source>
        <strain evidence="1 2">RR4-38</strain>
    </source>
</reference>
<dbReference type="PROSITE" id="PS51257">
    <property type="entry name" value="PROKAR_LIPOPROTEIN"/>
    <property type="match status" value="1"/>
</dbReference>
<organism evidence="1 2">
    <name type="scientific">Pukyongia salina</name>
    <dbReference type="NCBI Taxonomy" id="2094025"/>
    <lineage>
        <taxon>Bacteria</taxon>
        <taxon>Pseudomonadati</taxon>
        <taxon>Bacteroidota</taxon>
        <taxon>Flavobacteriia</taxon>
        <taxon>Flavobacteriales</taxon>
        <taxon>Flavobacteriaceae</taxon>
        <taxon>Pukyongia</taxon>
    </lineage>
</organism>
<dbReference type="AlphaFoldDB" id="A0A2S0HUC1"/>
<dbReference type="Pfam" id="PF20113">
    <property type="entry name" value="DUF6503"/>
    <property type="match status" value="1"/>
</dbReference>
<evidence type="ECO:0000313" key="1">
    <source>
        <dbReference type="EMBL" id="AVI49773.1"/>
    </source>
</evidence>